<feature type="region of interest" description="Disordered" evidence="1">
    <location>
        <begin position="47"/>
        <end position="78"/>
    </location>
</feature>
<dbReference type="AlphaFoldDB" id="A0A2Z6R958"/>
<organism evidence="2 3">
    <name type="scientific">Rhizophagus clarus</name>
    <dbReference type="NCBI Taxonomy" id="94130"/>
    <lineage>
        <taxon>Eukaryota</taxon>
        <taxon>Fungi</taxon>
        <taxon>Fungi incertae sedis</taxon>
        <taxon>Mucoromycota</taxon>
        <taxon>Glomeromycotina</taxon>
        <taxon>Glomeromycetes</taxon>
        <taxon>Glomerales</taxon>
        <taxon>Glomeraceae</taxon>
        <taxon>Rhizophagus</taxon>
    </lineage>
</organism>
<reference evidence="2 3" key="1">
    <citation type="submission" date="2017-11" db="EMBL/GenBank/DDBJ databases">
        <title>The genome of Rhizophagus clarus HR1 reveals common genetic basis of auxotrophy among arbuscular mycorrhizal fungi.</title>
        <authorList>
            <person name="Kobayashi Y."/>
        </authorList>
    </citation>
    <scope>NUCLEOTIDE SEQUENCE [LARGE SCALE GENOMIC DNA]</scope>
    <source>
        <strain evidence="2 3">HR1</strain>
    </source>
</reference>
<gene>
    <name evidence="2" type="ORF">RclHR1_02190006</name>
</gene>
<sequence length="78" mass="9173">MFMGKSCIRQNKPGLIRKAFKYYGILVNTNGTEDNEIFDYDNLIINEDKENDDGSNSNNELEDDDENEEQEFNNWDEI</sequence>
<proteinExistence type="predicted"/>
<evidence type="ECO:0000313" key="3">
    <source>
        <dbReference type="Proteomes" id="UP000247702"/>
    </source>
</evidence>
<dbReference type="Proteomes" id="UP000247702">
    <property type="component" value="Unassembled WGS sequence"/>
</dbReference>
<evidence type="ECO:0000256" key="1">
    <source>
        <dbReference type="SAM" id="MobiDB-lite"/>
    </source>
</evidence>
<name>A0A2Z6R958_9GLOM</name>
<evidence type="ECO:0000313" key="2">
    <source>
        <dbReference type="EMBL" id="GBB93531.1"/>
    </source>
</evidence>
<dbReference type="EMBL" id="BEXD01001324">
    <property type="protein sequence ID" value="GBB93531.1"/>
    <property type="molecule type" value="Genomic_DNA"/>
</dbReference>
<comment type="caution">
    <text evidence="2">The sequence shown here is derived from an EMBL/GenBank/DDBJ whole genome shotgun (WGS) entry which is preliminary data.</text>
</comment>
<keyword evidence="3" id="KW-1185">Reference proteome</keyword>
<protein>
    <submittedName>
        <fullName evidence="2">Uncharacterized protein</fullName>
    </submittedName>
</protein>
<feature type="compositionally biased region" description="Acidic residues" evidence="1">
    <location>
        <begin position="60"/>
        <end position="78"/>
    </location>
</feature>
<accession>A0A2Z6R958</accession>